<keyword evidence="4 6" id="KW-0472">Membrane</keyword>
<keyword evidence="2 5" id="KW-0812">Transmembrane</keyword>
<feature type="transmembrane region" description="Helical" evidence="6">
    <location>
        <begin position="421"/>
        <end position="444"/>
    </location>
</feature>
<protein>
    <submittedName>
        <fullName evidence="9">NADH-quinone oxidoreductase subunit L</fullName>
    </submittedName>
</protein>
<feature type="transmembrane region" description="Helical" evidence="6">
    <location>
        <begin position="164"/>
        <end position="180"/>
    </location>
</feature>
<dbReference type="PANTHER" id="PTHR43373:SF1">
    <property type="entry name" value="NA(+)_H(+) ANTIPORTER SUBUNIT A"/>
    <property type="match status" value="1"/>
</dbReference>
<feature type="transmembrane region" description="Helical" evidence="6">
    <location>
        <begin position="255"/>
        <end position="275"/>
    </location>
</feature>
<evidence type="ECO:0000256" key="5">
    <source>
        <dbReference type="RuleBase" id="RU000320"/>
    </source>
</evidence>
<evidence type="ECO:0000259" key="8">
    <source>
        <dbReference type="Pfam" id="PF00662"/>
    </source>
</evidence>
<feature type="transmembrane region" description="Helical" evidence="6">
    <location>
        <begin position="544"/>
        <end position="562"/>
    </location>
</feature>
<comment type="caution">
    <text evidence="9">The sequence shown here is derived from an EMBL/GenBank/DDBJ whole genome shotgun (WGS) entry which is preliminary data.</text>
</comment>
<evidence type="ECO:0000313" key="9">
    <source>
        <dbReference type="EMBL" id="NBI33644.1"/>
    </source>
</evidence>
<evidence type="ECO:0000256" key="1">
    <source>
        <dbReference type="ARBA" id="ARBA00004127"/>
    </source>
</evidence>
<comment type="subcellular location">
    <subcellularLocation>
        <location evidence="1">Endomembrane system</location>
        <topology evidence="1">Multi-pass membrane protein</topology>
    </subcellularLocation>
    <subcellularLocation>
        <location evidence="5">Membrane</location>
        <topology evidence="5">Multi-pass membrane protein</topology>
    </subcellularLocation>
</comment>
<feature type="domain" description="NADH:quinone oxidoreductase/Mrp antiporter transmembrane" evidence="7">
    <location>
        <begin position="182"/>
        <end position="466"/>
    </location>
</feature>
<feature type="transmembrane region" description="Helical" evidence="6">
    <location>
        <begin position="6"/>
        <end position="22"/>
    </location>
</feature>
<feature type="domain" description="NADH-Ubiquinone oxidoreductase (complex I) chain 5 N-terminal" evidence="8">
    <location>
        <begin position="115"/>
        <end position="149"/>
    </location>
</feature>
<dbReference type="InterPro" id="IPR001516">
    <property type="entry name" value="Proton_antipo_N"/>
</dbReference>
<feature type="transmembrane region" description="Helical" evidence="6">
    <location>
        <begin position="499"/>
        <end position="524"/>
    </location>
</feature>
<evidence type="ECO:0000259" key="7">
    <source>
        <dbReference type="Pfam" id="PF00361"/>
    </source>
</evidence>
<proteinExistence type="predicted"/>
<dbReference type="Pfam" id="PF00361">
    <property type="entry name" value="Proton_antipo_M"/>
    <property type="match status" value="1"/>
</dbReference>
<feature type="transmembrane region" description="Helical" evidence="6">
    <location>
        <begin position="63"/>
        <end position="84"/>
    </location>
</feature>
<dbReference type="AlphaFoldDB" id="A0A7C9N9K3"/>
<feature type="transmembrane region" description="Helical" evidence="6">
    <location>
        <begin position="619"/>
        <end position="639"/>
    </location>
</feature>
<feature type="transmembrane region" description="Helical" evidence="6">
    <location>
        <begin position="29"/>
        <end position="51"/>
    </location>
</feature>
<name>A0A7C9N9K3_9BACT</name>
<organism evidence="9">
    <name type="scientific">Muribaculaceae bacterium Z82</name>
    <dbReference type="NCBI Taxonomy" id="2304548"/>
    <lineage>
        <taxon>Bacteria</taxon>
        <taxon>Pseudomonadati</taxon>
        <taxon>Bacteroidota</taxon>
        <taxon>Bacteroidia</taxon>
        <taxon>Bacteroidales</taxon>
        <taxon>Muribaculaceae</taxon>
    </lineage>
</organism>
<evidence type="ECO:0000256" key="4">
    <source>
        <dbReference type="ARBA" id="ARBA00023136"/>
    </source>
</evidence>
<dbReference type="PRINTS" id="PR01434">
    <property type="entry name" value="NADHDHGNASE5"/>
</dbReference>
<evidence type="ECO:0000256" key="3">
    <source>
        <dbReference type="ARBA" id="ARBA00022989"/>
    </source>
</evidence>
<dbReference type="Pfam" id="PF00662">
    <property type="entry name" value="Proton_antipo_N"/>
    <property type="match status" value="1"/>
</dbReference>
<feature type="transmembrane region" description="Helical" evidence="6">
    <location>
        <begin position="91"/>
        <end position="114"/>
    </location>
</feature>
<feature type="transmembrane region" description="Helical" evidence="6">
    <location>
        <begin position="219"/>
        <end position="243"/>
    </location>
</feature>
<feature type="transmembrane region" description="Helical" evidence="6">
    <location>
        <begin position="376"/>
        <end position="400"/>
    </location>
</feature>
<dbReference type="InterPro" id="IPR001750">
    <property type="entry name" value="ND/Mrp_TM"/>
</dbReference>
<dbReference type="GO" id="GO:0012505">
    <property type="term" value="C:endomembrane system"/>
    <property type="evidence" value="ECO:0007669"/>
    <property type="project" value="UniProtKB-SubCell"/>
</dbReference>
<keyword evidence="3 6" id="KW-1133">Transmembrane helix</keyword>
<dbReference type="InterPro" id="IPR050616">
    <property type="entry name" value="CPA3_Na-H_Antiporter_A"/>
</dbReference>
<dbReference type="PANTHER" id="PTHR43373">
    <property type="entry name" value="NA(+)/H(+) ANTIPORTER SUBUNIT"/>
    <property type="match status" value="1"/>
</dbReference>
<feature type="transmembrane region" description="Helical" evidence="6">
    <location>
        <begin position="126"/>
        <end position="144"/>
    </location>
</feature>
<dbReference type="GO" id="GO:0016020">
    <property type="term" value="C:membrane"/>
    <property type="evidence" value="ECO:0007669"/>
    <property type="project" value="UniProtKB-SubCell"/>
</dbReference>
<accession>A0A7C9N9K3</accession>
<evidence type="ECO:0000256" key="6">
    <source>
        <dbReference type="SAM" id="Phobius"/>
    </source>
</evidence>
<feature type="transmembrane region" description="Helical" evidence="6">
    <location>
        <begin position="186"/>
        <end position="207"/>
    </location>
</feature>
<gene>
    <name evidence="9" type="ORF">D1639_01065</name>
</gene>
<reference evidence="9" key="1">
    <citation type="submission" date="2018-08" db="EMBL/GenBank/DDBJ databases">
        <title>Murine metabolic-syndrome-specific gut microbial biobank.</title>
        <authorList>
            <person name="Liu C."/>
        </authorList>
    </citation>
    <scope>NUCLEOTIDE SEQUENCE [LARGE SCALE GENOMIC DNA]</scope>
    <source>
        <strain evidence="9">Z82</strain>
    </source>
</reference>
<feature type="transmembrane region" description="Helical" evidence="6">
    <location>
        <begin position="450"/>
        <end position="478"/>
    </location>
</feature>
<sequence length="640" mass="68868">MVLIGFLILAPLVFAALLLAVRNNKARKVIVCAGAALVAAGSLVLVCLGTGTRGIMFTFYSPVVDYVCMVLSVLIAVCILVFGFRYRNVAAIVLALVQVIGSLVFEIAFAHSIVITECLYVDSLSLVMTFIIGVIGTGICVYALGYMDDFQAHEPEGAPDRRPLFFALMFAFLSAMYLIVFSNNMLWFFTGWEITTLCSFLLIGYTRTDEAIRNAFRQIIMNLIGGIAFLVALYAMAITFGTLSLNELIAVGQAYPALVSLPVCALAIAGITKAAQMPFHTWLLGAMVAPTPTSALLHSSTMVKAGVFLLVKLAPLFAVCPVPSIMTVLVGGFTFVLCSFMAISQSNAKRVLAYSTIANLGLIVACAGVGTPQAVWAAVFLILFHAIAKSLLFLCVGTAEHHIGSRDIEDMDLLFQRMPRLARFMMFGIMVMFIAPFGMLMAKWATLVSFIYAGQIALIVLLAFGSAATFMFWAKWLGKLSGIAGSPQNVERTVHRSEWFALWLMVALGVAACVAMPAISTFYVEPYLLGVYGAFGQDIAETNLWLASLCSIAVIVVLFAGVGRKGTAKQAPVYLAGVSADNGQRVFRNSLSGQTEAASRNLYLDELFGEGRIRRVGEAVCALLICVAFVGCLAGMPILF</sequence>
<evidence type="ECO:0000256" key="2">
    <source>
        <dbReference type="ARBA" id="ARBA00022692"/>
    </source>
</evidence>
<dbReference type="EMBL" id="QWKH01000004">
    <property type="protein sequence ID" value="NBI33644.1"/>
    <property type="molecule type" value="Genomic_DNA"/>
</dbReference>
<feature type="transmembrane region" description="Helical" evidence="6">
    <location>
        <begin position="351"/>
        <end position="370"/>
    </location>
</feature>
<feature type="transmembrane region" description="Helical" evidence="6">
    <location>
        <begin position="324"/>
        <end position="344"/>
    </location>
</feature>